<dbReference type="GO" id="GO:0007264">
    <property type="term" value="P:small GTPase-mediated signal transduction"/>
    <property type="evidence" value="ECO:0007669"/>
    <property type="project" value="InterPro"/>
</dbReference>
<evidence type="ECO:0000256" key="1">
    <source>
        <dbReference type="SAM" id="MobiDB-lite"/>
    </source>
</evidence>
<evidence type="ECO:0000313" key="3">
    <source>
        <dbReference type="EMBL" id="OHT17707.1"/>
    </source>
</evidence>
<dbReference type="InterPro" id="IPR043161">
    <property type="entry name" value="DOCK_C_lobe_A"/>
</dbReference>
<comment type="caution">
    <text evidence="3">The sequence shown here is derived from an EMBL/GenBank/DDBJ whole genome shotgun (WGS) entry which is preliminary data.</text>
</comment>
<dbReference type="InterPro" id="IPR046769">
    <property type="entry name" value="DOCKER_Lobe_A"/>
</dbReference>
<dbReference type="InterPro" id="IPR026791">
    <property type="entry name" value="DOCK"/>
</dbReference>
<organism evidence="3 4">
    <name type="scientific">Tritrichomonas foetus</name>
    <dbReference type="NCBI Taxonomy" id="1144522"/>
    <lineage>
        <taxon>Eukaryota</taxon>
        <taxon>Metamonada</taxon>
        <taxon>Parabasalia</taxon>
        <taxon>Tritrichomonadida</taxon>
        <taxon>Tritrichomonadidae</taxon>
        <taxon>Tritrichomonas</taxon>
    </lineage>
</organism>
<proteinExistence type="predicted"/>
<evidence type="ECO:0000259" key="2">
    <source>
        <dbReference type="Pfam" id="PF06920"/>
    </source>
</evidence>
<dbReference type="RefSeq" id="XP_068370843.1">
    <property type="nucleotide sequence ID" value="XM_068489862.1"/>
</dbReference>
<feature type="compositionally biased region" description="Acidic residues" evidence="1">
    <location>
        <begin position="1"/>
        <end position="20"/>
    </location>
</feature>
<dbReference type="Proteomes" id="UP000179807">
    <property type="component" value="Unassembled WGS sequence"/>
</dbReference>
<accession>A0A1J4L2N9</accession>
<gene>
    <name evidence="3" type="ORF">TRFO_01023</name>
</gene>
<dbReference type="EMBL" id="MLAK01000001">
    <property type="protein sequence ID" value="OHT17707.1"/>
    <property type="molecule type" value="Genomic_DNA"/>
</dbReference>
<dbReference type="GO" id="GO:0005085">
    <property type="term" value="F:guanyl-nucleotide exchange factor activity"/>
    <property type="evidence" value="ECO:0007669"/>
    <property type="project" value="InterPro"/>
</dbReference>
<evidence type="ECO:0000313" key="4">
    <source>
        <dbReference type="Proteomes" id="UP000179807"/>
    </source>
</evidence>
<dbReference type="Pfam" id="PF06920">
    <property type="entry name" value="DHR-2_Lobe_A"/>
    <property type="match status" value="1"/>
</dbReference>
<keyword evidence="4" id="KW-1185">Reference proteome</keyword>
<dbReference type="Gene3D" id="1.25.40.410">
    <property type="match status" value="1"/>
</dbReference>
<name>A0A1J4L2N9_9EUKA</name>
<protein>
    <recommendedName>
        <fullName evidence="2">DOCKER Lobe A domain-containing protein</fullName>
    </recommendedName>
</protein>
<feature type="domain" description="DOCKER Lobe A" evidence="2">
    <location>
        <begin position="1125"/>
        <end position="1277"/>
    </location>
</feature>
<dbReference type="PANTHER" id="PTHR23317">
    <property type="entry name" value="DEDICATOR OF CYTOKINESIS DOCK"/>
    <property type="match status" value="1"/>
</dbReference>
<dbReference type="VEuPathDB" id="TrichDB:TRFO_01023"/>
<dbReference type="PANTHER" id="PTHR23317:SF76">
    <property type="entry name" value="LD20667P"/>
    <property type="match status" value="1"/>
</dbReference>
<sequence>MSSEYEYEIIIEEEEEEEESTEQKQPPPAPQQNVATAALAVQAALMARQKQIQQPAPAPAPAPTPDPIPVEPPTPAPAPTPVAAPPQQIPAPQPQQPTYPQQPAYPQQPDYPQPGQEAPQQPEQEFPPQPQYQDNGEPPQGSTALYTKKEPIRLSWMKPTAVEKKFTPLRPLKEIINNDKDAYKNRRLIIEEYPTTDRLYSLTDEQLNQLPWLGYLRDQKTYNFIVPDDIKEREFEHLEMKSEEDIPGWEAENPEVPKPKEYVEILKKDEDIKFVSNPFINLSAKAQIVKSKYPYTITDSRLKFFHLKNLRLDQSDAQRFGAKFFIHAFVYADRVFSETAKISLNDDGTCLMQSSTCNGDSIAFPYTTAEPSYLIFMIYLEETKIPSVIGTPFVIGRYLLPRESPEDKIQVEFSAFSEGLTVKDFLLMPPSFPFNFNVDAEVVPSPITGKTVKITAVNPNYPSPILTVSDITINLQHKIINKKENICVSVGLRKIPSDPKSTESREIIAFWNYEKQQMVEKGFSSIIQHTDNVVVFEHFDFHLDPSIYEVIEVIITVHSIHKTKIKSVLQTKFTIKETFQSHALKMDAKSAKLKSALSRGDNQARCNTTYPILVCPFDKSRAALNNFEIQMLNNINFKDIGTYVIRKALLISNLQLTNFSELFDIFKSSDMTATQYYIEHFFSPEEDFADYFIRKTLSCFDVITLWPQPFFQILFKSICVNMKSFDEELIHRLFESILQSPHETIKKAGCDLLMQLPMYLDIKIAHRIAFNYIIKNNTVMRLSIFQYLFSDISYILSLTVFDFKVSSKPMSPFVPLFSLFFNTINNAFIENNALSVGDASKTLSILASNLESYLDEESSRIVAKVLFPILSTIFTFFDSLRSQLENKNSILPILLFLFKYCDAKQFVQYYQLLSSDNQQRFIEFMMFISISTTKEETANNAFYFIDNPLNCTYEITGRLVQFINKFKIEKIFDETLLMCLFKQIISMTIQSSQSSESFTLLFKVMADYVKLYSELIFEMKTPIIKKIITPILRITQRKLLASRMGSIGFILYLIEEEKAFHSNYNRCDLSIQFAMCKALLLLNRDFFNFWNYLPPEFGKLKDIHDKFRSALTDHNVRRKMAALLKIYNDFKNFPNIRAIIYSRIFLFNVSTKNLFSAFVTKWKLCALISEVFHIQGVVVPGIPVNGSEDFPYIVNEPGIDITVHPQDAAYLVMVSNQFTKKSIGESLLLALEYCQLSNLHWLVGDITQFLLDYLEKQRDFQKLRDTYDKVARSFNHLQTDENVNVQFVRTFVKGEQFIETLGYSEAIIALPANQRALEEYMNEIRAALGLKDFEDSKIPIFDSPKECACQVTPLKFYHDELRNLNAQTFYVDVKHFEKNNVARWDDVMITRYKFTSAVPMPTCLPSVDIAEYSKTTIIMKQHYIQQLTQLREDLFRAIDRVKSVMPPPKKLKDWGRCIFGVKATPILNQMQKVFSENPETPYYTIVAELHAKKEDDDPPIEVVSLCDDIWELMISAIPIIKVLVKLNSLNEEEKLLYVDYRRKLGIPVVALTD</sequence>
<feature type="region of interest" description="Disordered" evidence="1">
    <location>
        <begin position="1"/>
        <end position="144"/>
    </location>
</feature>
<feature type="compositionally biased region" description="Low complexity" evidence="1">
    <location>
        <begin position="31"/>
        <end position="55"/>
    </location>
</feature>
<feature type="compositionally biased region" description="Pro residues" evidence="1">
    <location>
        <begin position="56"/>
        <end position="97"/>
    </location>
</feature>
<dbReference type="OrthoDB" id="10618628at2759"/>
<dbReference type="GeneID" id="94824566"/>
<feature type="compositionally biased region" description="Low complexity" evidence="1">
    <location>
        <begin position="98"/>
        <end position="124"/>
    </location>
</feature>
<reference evidence="3" key="1">
    <citation type="submission" date="2016-10" db="EMBL/GenBank/DDBJ databases">
        <authorList>
            <person name="Benchimol M."/>
            <person name="Almeida L.G."/>
            <person name="Vasconcelos A.T."/>
            <person name="Perreira-Neves A."/>
            <person name="Rosa I.A."/>
            <person name="Tasca T."/>
            <person name="Bogo M.R."/>
            <person name="de Souza W."/>
        </authorList>
    </citation>
    <scope>NUCLEOTIDE SEQUENCE [LARGE SCALE GENOMIC DNA]</scope>
    <source>
        <strain evidence="3">K</strain>
    </source>
</reference>